<evidence type="ECO:0000313" key="1">
    <source>
        <dbReference type="EMBL" id="GAG10253.1"/>
    </source>
</evidence>
<accession>X0VCN0</accession>
<feature type="non-terminal residue" evidence="1">
    <location>
        <position position="1"/>
    </location>
</feature>
<organism evidence="1">
    <name type="scientific">marine sediment metagenome</name>
    <dbReference type="NCBI Taxonomy" id="412755"/>
    <lineage>
        <taxon>unclassified sequences</taxon>
        <taxon>metagenomes</taxon>
        <taxon>ecological metagenomes</taxon>
    </lineage>
</organism>
<dbReference type="EMBL" id="BARS01022017">
    <property type="protein sequence ID" value="GAG10253.1"/>
    <property type="molecule type" value="Genomic_DNA"/>
</dbReference>
<protein>
    <submittedName>
        <fullName evidence="1">Uncharacterized protein</fullName>
    </submittedName>
</protein>
<sequence>HTVYIWPIAQGRRTIVAPGKFKEGTGVAYSILVIGKSAGGNTYQYWRKETTAPGAGQTLLYKNGASPQKATLVLRKGNVWT</sequence>
<reference evidence="1" key="1">
    <citation type="journal article" date="2014" name="Front. Microbiol.">
        <title>High frequency of phylogenetically diverse reductive dehalogenase-homologous genes in deep subseafloor sedimentary metagenomes.</title>
        <authorList>
            <person name="Kawai M."/>
            <person name="Futagami T."/>
            <person name="Toyoda A."/>
            <person name="Takaki Y."/>
            <person name="Nishi S."/>
            <person name="Hori S."/>
            <person name="Arai W."/>
            <person name="Tsubouchi T."/>
            <person name="Morono Y."/>
            <person name="Uchiyama I."/>
            <person name="Ito T."/>
            <person name="Fujiyama A."/>
            <person name="Inagaki F."/>
            <person name="Takami H."/>
        </authorList>
    </citation>
    <scope>NUCLEOTIDE SEQUENCE</scope>
    <source>
        <strain evidence="1">Expedition CK06-06</strain>
    </source>
</reference>
<proteinExistence type="predicted"/>
<name>X0VCN0_9ZZZZ</name>
<gene>
    <name evidence="1" type="ORF">S01H1_35250</name>
</gene>
<comment type="caution">
    <text evidence="1">The sequence shown here is derived from an EMBL/GenBank/DDBJ whole genome shotgun (WGS) entry which is preliminary data.</text>
</comment>
<dbReference type="AlphaFoldDB" id="X0VCN0"/>